<feature type="compositionally biased region" description="Basic residues" evidence="1">
    <location>
        <begin position="190"/>
        <end position="203"/>
    </location>
</feature>
<dbReference type="EMBL" id="QGDD01000001">
    <property type="protein sequence ID" value="PWN04699.1"/>
    <property type="molecule type" value="Genomic_DNA"/>
</dbReference>
<feature type="compositionally biased region" description="Basic residues" evidence="1">
    <location>
        <begin position="47"/>
        <end position="77"/>
    </location>
</feature>
<feature type="compositionally biased region" description="Basic residues" evidence="1">
    <location>
        <begin position="85"/>
        <end position="100"/>
    </location>
</feature>
<evidence type="ECO:0000313" key="4">
    <source>
        <dbReference type="Proteomes" id="UP000245507"/>
    </source>
</evidence>
<proteinExistence type="predicted"/>
<dbReference type="Proteomes" id="UP000245507">
    <property type="component" value="Unassembled WGS sequence"/>
</dbReference>
<accession>A0A316TN98</accession>
<feature type="compositionally biased region" description="Basic and acidic residues" evidence="1">
    <location>
        <begin position="135"/>
        <end position="146"/>
    </location>
</feature>
<dbReference type="SUPFAM" id="SSF47090">
    <property type="entry name" value="PGBD-like"/>
    <property type="match status" value="1"/>
</dbReference>
<feature type="compositionally biased region" description="Basic residues" evidence="1">
    <location>
        <begin position="173"/>
        <end position="182"/>
    </location>
</feature>
<feature type="compositionally biased region" description="Basic residues" evidence="1">
    <location>
        <begin position="147"/>
        <end position="159"/>
    </location>
</feature>
<dbReference type="InterPro" id="IPR036366">
    <property type="entry name" value="PGBDSf"/>
</dbReference>
<reference evidence="3 4" key="1">
    <citation type="submission" date="2018-05" db="EMBL/GenBank/DDBJ databases">
        <title>Nocardioides silvaticus genome.</title>
        <authorList>
            <person name="Li C."/>
            <person name="Wang G."/>
        </authorList>
    </citation>
    <scope>NUCLEOTIDE SEQUENCE [LARGE SCALE GENOMIC DNA]</scope>
    <source>
        <strain evidence="3 4">CCTCC AB 2018079</strain>
    </source>
</reference>
<evidence type="ECO:0000256" key="1">
    <source>
        <dbReference type="SAM" id="MobiDB-lite"/>
    </source>
</evidence>
<feature type="region of interest" description="Disordered" evidence="1">
    <location>
        <begin position="1"/>
        <end position="203"/>
    </location>
</feature>
<comment type="caution">
    <text evidence="3">The sequence shown here is derived from an EMBL/GenBank/DDBJ whole genome shotgun (WGS) entry which is preliminary data.</text>
</comment>
<keyword evidence="4" id="KW-1185">Reference proteome</keyword>
<dbReference type="AlphaFoldDB" id="A0A316TN98"/>
<protein>
    <recommendedName>
        <fullName evidence="2">Peptidoglycan binding-like domain-containing protein</fullName>
    </recommendedName>
</protein>
<evidence type="ECO:0000259" key="2">
    <source>
        <dbReference type="Pfam" id="PF01471"/>
    </source>
</evidence>
<dbReference type="Gene3D" id="1.10.101.10">
    <property type="entry name" value="PGBD-like superfamily/PGBD"/>
    <property type="match status" value="1"/>
</dbReference>
<feature type="domain" description="Peptidoglycan binding-like" evidence="2">
    <location>
        <begin position="321"/>
        <end position="368"/>
    </location>
</feature>
<gene>
    <name evidence="3" type="ORF">DJ010_03520</name>
</gene>
<sequence>MGPPAGPRGPAGPRAPRRRCDRQPIPWRTAPPGRPCSGAARPDPERLRRRGGRRRSGQRRRRRLRVRRHRRPRWHGRPRPDARLRRVPARQRSRRRRPGRGRGAAAEVRSGDRSRHGRGGDGGVPRVRTGGWAGRRPDRQRDDARVRRVHARERRRGLPRPRPGPGRHDDRPRHRRGSRLRGRPGGLQGHPRRPGARGRRVSGRGRVVAGGLVVAAVAGVVAVAVVTRDDGASAAEDSSGPPATTEVTRGTLTDSATEGGTLGYGVERTVTGQLAGTVTWLPAEGTVVRRGGTLYAVDADPVALLYGEVPAWRDLSPGAEGRDVLQLERNLWQLGYRGFEVDREFTSYTALAVEDWQEELGVDETGVLERSRVVYLDDAARIATVSATPGDVLTPGASVLTVTGTVPSATVELDPSDRRLVEVGTEAEATLPDGSTARVEVVEVSTEVSGSGTDEPEAEATTTLVVVAEVRGREARARAREYDAAAVDVTFTAGRRRNVLTVPVAALVALGEGGFGLEVVQDGATHYVAVDVGLFSGGRVEVSGDGITEGTVVGVPA</sequence>
<dbReference type="InterPro" id="IPR002477">
    <property type="entry name" value="Peptidoglycan-bd-like"/>
</dbReference>
<dbReference type="Pfam" id="PF01471">
    <property type="entry name" value="PG_binding_1"/>
    <property type="match status" value="1"/>
</dbReference>
<dbReference type="InterPro" id="IPR036365">
    <property type="entry name" value="PGBD-like_sf"/>
</dbReference>
<evidence type="ECO:0000313" key="3">
    <source>
        <dbReference type="EMBL" id="PWN04699.1"/>
    </source>
</evidence>
<name>A0A316TN98_9ACTN</name>
<dbReference type="Gene3D" id="2.40.420.20">
    <property type="match status" value="1"/>
</dbReference>
<dbReference type="OrthoDB" id="3719185at2"/>
<feature type="region of interest" description="Disordered" evidence="1">
    <location>
        <begin position="231"/>
        <end position="263"/>
    </location>
</feature>
<organism evidence="3 4">
    <name type="scientific">Nocardioides silvaticus</name>
    <dbReference type="NCBI Taxonomy" id="2201891"/>
    <lineage>
        <taxon>Bacteria</taxon>
        <taxon>Bacillati</taxon>
        <taxon>Actinomycetota</taxon>
        <taxon>Actinomycetes</taxon>
        <taxon>Propionibacteriales</taxon>
        <taxon>Nocardioidaceae</taxon>
        <taxon>Nocardioides</taxon>
    </lineage>
</organism>
<feature type="compositionally biased region" description="Polar residues" evidence="1">
    <location>
        <begin position="241"/>
        <end position="258"/>
    </location>
</feature>